<sequence>MWPLKAQISDENRITTMQTAQRKSVGRTPLKDLTAQSFTLSEQNSLVKTRLNSNKSPSLTVNKQHFKENKSGNTGTSPVSIWVESETQVPLMDNTISEVCASKRLKPITLFETKFTTLNSDGLAPKMKSKDSSNIHECLQPSEPATSEKILCLSACGQEKFPLNCLDSDSSFPSNADPCMNVTASLPVETQINEQESRKDRDQKLEADTCPVTVPLSHKSVVVSQCSSQALGETRKSLELQLCANEALKESPFGISLTINEAFSHAASTFCIPEQNDVAVSHQGIIDPSLSNHFNESANGNNCPNKTEEVQLLLSLKEEERVPNASELESCKMLNGLANDTYLIDTSSAASPEHVDKHSFPALTTNLISTEYSEQDGLDCSQIISTLDNTQPEGYYNKADKTDVNKPLKGDDSVLPMSHKTKESPATYPTTYIPLQQLADSSSKIFLHSFIQEEVCNKTFDLDCITIKDKKVDFKCIEPNSIIHTRSCDETDDLLVGCKLLPEQTGGTLKIKDIADRGTDYKTELESSIVLEEEMASKNYDGSLKNENVKVRPSIVVQSDTGQAAVPLVASANESRSDSVANPRDSVVNNQLQARNFDIPKLYKSVLSKMSPKGESSKLEVGTCSTPTSTSNTSTWTTPIMLLNKSLNTSWDFEKGRSSPRDNASETDSLLWNFSRESFNKASREELMDRLESTLIVVEVLSRQLQGWQQNRIGSRPSEQRDSATQTCVTYTSTEEQYYHNLYVETMERLQNMQRCNDVEKKLQEILKRSVDVLISNKTQSMSLIEFAENMQDKTQEDKADISRKMCQARSLIADHMTLLNKMNKKMQANQHQMAEMRTSMEKAVGDKEAADQCLKDLETHSSTVIAQLQRDLESEQLLCDAVKKAYTQQLSFNEELVDFAKKAQSVCSEMEEDRVQLQVKCSQARELMSKHWVLFDMMKNKTDHAVHKFESMKSERDAAYLEKNEMCNQLEDVNSQKAQLETGIAHLSSELESLMEQICKLKSENDHLKLENSEQTEELCAKDSSMKLLEKELNETTIREQEIKEHNKKLSAETVPRLEQKLLEALQEKEVLQIKIQEFQKQHASQTASYKESIEFLEQENHVWFEQVAETESQLKNNLFALRERNLQCETQKDRISELQSELLKLKEEFQMTKEAANDTLLKMGKEISDSSTEAGKIRDNLLCVKEQIMDTLHAEVAGASQMLETPARGLGSCPSTYMINSTLKSQTKQSKTAKNAESIWSETSAFTIVQPVASPTTDNKEETLPDVICELGEIVSNFAVSSSYVIGVKEQEIEDFKREISDLKDELQNMHFKNTIEKRDLMEEIGILKRKNRNLEDCVNSKQQCVQELEEIVNQQEQRLLQQVSKEKEREDMMQENATLKRSLQQCESELLVLKDELSKNPTEAARDWMQEKLLLHKDLRKLRLMLVETENSKSEILHRAMRHRNILEGNLARSELELKKLDDTIEKIRKGISLYSGDPAVQNVYIHCPKYILQLTLFCVVYP</sequence>
<feature type="compositionally biased region" description="Low complexity" evidence="2">
    <location>
        <begin position="623"/>
        <end position="635"/>
    </location>
</feature>
<reference evidence="3" key="1">
    <citation type="journal article" date="2010" name="Science">
        <title>The genome of the Western clawed frog Xenopus tropicalis.</title>
        <authorList>
            <person name="Hellsten U."/>
            <person name="Harland R.M."/>
            <person name="Gilchrist M.J."/>
            <person name="Hendrix D."/>
            <person name="Jurka J."/>
            <person name="Kapitonov V."/>
            <person name="Ovcharenko I."/>
            <person name="Putnam N.H."/>
            <person name="Shu S."/>
            <person name="Taher L."/>
            <person name="Blitz I.L."/>
            <person name="Blumberg B."/>
            <person name="Dichmann D.S."/>
            <person name="Dubchak I."/>
            <person name="Amaya E."/>
            <person name="Detter J.C."/>
            <person name="Fletcher R."/>
            <person name="Gerhard D.S."/>
            <person name="Goodstein D."/>
            <person name="Graves T."/>
            <person name="Grigoriev I.V."/>
            <person name="Grimwood J."/>
            <person name="Kawashima T."/>
            <person name="Lindquist E."/>
            <person name="Lucas S.M."/>
            <person name="Mead P.E."/>
            <person name="Mitros T."/>
            <person name="Ogino H."/>
            <person name="Ohta Y."/>
            <person name="Poliakov A.V."/>
            <person name="Pollet N."/>
            <person name="Robert J."/>
            <person name="Salamov A."/>
            <person name="Sater A.K."/>
            <person name="Schmutz J."/>
            <person name="Terry A."/>
            <person name="Vize P.D."/>
            <person name="Warren W.C."/>
            <person name="Wells D."/>
            <person name="Wills A."/>
            <person name="Wilson R.K."/>
            <person name="Zimmerman L.B."/>
            <person name="Zorn A.M."/>
            <person name="Grainger R."/>
            <person name="Grammer T."/>
            <person name="Khokha M.K."/>
            <person name="Richardson P.M."/>
            <person name="Rokhsar D.S."/>
        </authorList>
    </citation>
    <scope>NUCLEOTIDE SEQUENCE [LARGE SCALE GENOMIC DNA]</scope>
    <source>
        <strain evidence="3">Nigerian</strain>
    </source>
</reference>
<dbReference type="GeneTree" id="ENSGT00400000022377"/>
<dbReference type="PANTHER" id="PTHR15347">
    <property type="entry name" value="SPERM-ASSOCIATED ANTIGEN 5"/>
    <property type="match status" value="1"/>
</dbReference>
<evidence type="ECO:0000256" key="2">
    <source>
        <dbReference type="SAM" id="MobiDB-lite"/>
    </source>
</evidence>
<dbReference type="InParanoid" id="A0A803JIG5"/>
<keyword evidence="1" id="KW-0175">Coiled coil</keyword>
<feature type="coiled-coil region" evidence="1">
    <location>
        <begin position="1027"/>
        <end position="1157"/>
    </location>
</feature>
<protein>
    <recommendedName>
        <fullName evidence="4">Sperm-associated antigen 5</fullName>
    </recommendedName>
</protein>
<organism evidence="3">
    <name type="scientific">Xenopus tropicalis</name>
    <name type="common">Western clawed frog</name>
    <name type="synonym">Silurana tropicalis</name>
    <dbReference type="NCBI Taxonomy" id="8364"/>
    <lineage>
        <taxon>Eukaryota</taxon>
        <taxon>Metazoa</taxon>
        <taxon>Chordata</taxon>
        <taxon>Craniata</taxon>
        <taxon>Vertebrata</taxon>
        <taxon>Euteleostomi</taxon>
        <taxon>Amphibia</taxon>
        <taxon>Batrachia</taxon>
        <taxon>Anura</taxon>
        <taxon>Pipoidea</taxon>
        <taxon>Pipidae</taxon>
        <taxon>Xenopodinae</taxon>
        <taxon>Xenopus</taxon>
        <taxon>Silurana</taxon>
    </lineage>
</organism>
<reference evidence="3" key="2">
    <citation type="submission" date="2021-03" db="UniProtKB">
        <authorList>
            <consortium name="Ensembl"/>
        </authorList>
    </citation>
    <scope>IDENTIFICATION</scope>
</reference>
<name>A0A803JIG5_XENTR</name>
<accession>A0A803JIG5</accession>
<evidence type="ECO:0008006" key="4">
    <source>
        <dbReference type="Google" id="ProtNLM"/>
    </source>
</evidence>
<dbReference type="Ensembl" id="ENSXETT00000119542">
    <property type="protein sequence ID" value="ENSXETP00000107714"/>
    <property type="gene ID" value="ENSXETG00000040045"/>
</dbReference>
<feature type="coiled-coil region" evidence="1">
    <location>
        <begin position="971"/>
        <end position="998"/>
    </location>
</feature>
<feature type="region of interest" description="Disordered" evidence="2">
    <location>
        <begin position="394"/>
        <end position="425"/>
    </location>
</feature>
<dbReference type="Bgee" id="ENSXETG00000040045">
    <property type="expression patterns" value="Expressed in testis and 8 other cell types or tissues"/>
</dbReference>
<evidence type="ECO:0000313" key="3">
    <source>
        <dbReference type="Ensembl" id="ENSXETP00000107714"/>
    </source>
</evidence>
<evidence type="ECO:0000256" key="1">
    <source>
        <dbReference type="SAM" id="Coils"/>
    </source>
</evidence>
<dbReference type="FunCoup" id="A0A803JIG5">
    <property type="interactions" value="1060"/>
</dbReference>
<proteinExistence type="predicted"/>
<feature type="coiled-coil region" evidence="1">
    <location>
        <begin position="866"/>
        <end position="928"/>
    </location>
</feature>
<dbReference type="PANTHER" id="PTHR15347:SF1">
    <property type="entry name" value="SPERM-ASSOCIATED ANTIGEN 5"/>
    <property type="match status" value="1"/>
</dbReference>
<dbReference type="GO" id="GO:0051988">
    <property type="term" value="P:regulation of attachment of spindle microtubules to kinetochore"/>
    <property type="evidence" value="ECO:0007669"/>
    <property type="project" value="InterPro"/>
</dbReference>
<feature type="compositionally biased region" description="Basic and acidic residues" evidence="2">
    <location>
        <begin position="398"/>
        <end position="412"/>
    </location>
</feature>
<feature type="coiled-coil region" evidence="1">
    <location>
        <begin position="1447"/>
        <end position="1474"/>
    </location>
</feature>
<dbReference type="GO" id="GO:0051301">
    <property type="term" value="P:cell division"/>
    <property type="evidence" value="ECO:0007669"/>
    <property type="project" value="InterPro"/>
</dbReference>
<feature type="coiled-coil region" evidence="1">
    <location>
        <begin position="1288"/>
        <end position="1399"/>
    </location>
</feature>
<dbReference type="InterPro" id="IPR028728">
    <property type="entry name" value="Astrin"/>
</dbReference>
<feature type="region of interest" description="Disordered" evidence="2">
    <location>
        <begin position="614"/>
        <end position="635"/>
    </location>
</feature>